<reference evidence="1" key="1">
    <citation type="submission" date="2020-10" db="EMBL/GenBank/DDBJ databases">
        <authorList>
            <person name="Gilroy R."/>
        </authorList>
    </citation>
    <scope>NUCLEOTIDE SEQUENCE</scope>
    <source>
        <strain evidence="1">ChiW25-3613</strain>
    </source>
</reference>
<accession>A0A9D1AHD9</accession>
<dbReference type="Proteomes" id="UP000824179">
    <property type="component" value="Unassembled WGS sequence"/>
</dbReference>
<gene>
    <name evidence="1" type="ORF">IAB90_05245</name>
</gene>
<evidence type="ECO:0000313" key="2">
    <source>
        <dbReference type="Proteomes" id="UP000824179"/>
    </source>
</evidence>
<proteinExistence type="predicted"/>
<dbReference type="EMBL" id="DVHB01000089">
    <property type="protein sequence ID" value="HIR39771.1"/>
    <property type="molecule type" value="Genomic_DNA"/>
</dbReference>
<dbReference type="AlphaFoldDB" id="A0A9D1AHD9"/>
<protein>
    <submittedName>
        <fullName evidence="1">DUF177 domain-containing protein</fullName>
    </submittedName>
</protein>
<organism evidence="1 2">
    <name type="scientific">Candidatus Coproplasma stercoripullorum</name>
    <dbReference type="NCBI Taxonomy" id="2840751"/>
    <lineage>
        <taxon>Bacteria</taxon>
        <taxon>Bacillati</taxon>
        <taxon>Bacillota</taxon>
        <taxon>Clostridia</taxon>
        <taxon>Eubacteriales</taxon>
        <taxon>Candidatus Coproplasma</taxon>
    </lineage>
</organism>
<name>A0A9D1AHD9_9FIRM</name>
<reference evidence="1" key="2">
    <citation type="journal article" date="2021" name="PeerJ">
        <title>Extensive microbial diversity within the chicken gut microbiome revealed by metagenomics and culture.</title>
        <authorList>
            <person name="Gilroy R."/>
            <person name="Ravi A."/>
            <person name="Getino M."/>
            <person name="Pursley I."/>
            <person name="Horton D.L."/>
            <person name="Alikhan N.F."/>
            <person name="Baker D."/>
            <person name="Gharbi K."/>
            <person name="Hall N."/>
            <person name="Watson M."/>
            <person name="Adriaenssens E.M."/>
            <person name="Foster-Nyarko E."/>
            <person name="Jarju S."/>
            <person name="Secka A."/>
            <person name="Antonio M."/>
            <person name="Oren A."/>
            <person name="Chaudhuri R.R."/>
            <person name="La Ragione R."/>
            <person name="Hildebrand F."/>
            <person name="Pallen M.J."/>
        </authorList>
    </citation>
    <scope>NUCLEOTIDE SEQUENCE</scope>
    <source>
        <strain evidence="1">ChiW25-3613</strain>
    </source>
</reference>
<evidence type="ECO:0000313" key="1">
    <source>
        <dbReference type="EMBL" id="HIR39771.1"/>
    </source>
</evidence>
<comment type="caution">
    <text evidence="1">The sequence shown here is derived from an EMBL/GenBank/DDBJ whole genome shotgun (WGS) entry which is preliminary data.</text>
</comment>
<sequence length="133" mass="14971">MIIDIARQIALKKYSGNFSFDYECPAELILLPSAGISGKVKVEGEFEIYEDDSVGVRLKISYLLCGVCSYCLEQASERVEYENDILYLTEDDGENYSYNGFKIDLTTAVNDAVLFSQPQVLLCRPDCRGIEIK</sequence>